<feature type="region of interest" description="Disordered" evidence="1">
    <location>
        <begin position="1"/>
        <end position="55"/>
    </location>
</feature>
<gene>
    <name evidence="2" type="ORF">T12_9509</name>
</gene>
<reference evidence="2 3" key="1">
    <citation type="submission" date="2015-01" db="EMBL/GenBank/DDBJ databases">
        <title>Evolution of Trichinella species and genotypes.</title>
        <authorList>
            <person name="Korhonen P.K."/>
            <person name="Edoardo P."/>
            <person name="Giuseppe L.R."/>
            <person name="Gasser R.B."/>
        </authorList>
    </citation>
    <scope>NUCLEOTIDE SEQUENCE [LARGE SCALE GENOMIC DNA]</scope>
    <source>
        <strain evidence="2">ISS2496</strain>
    </source>
</reference>
<dbReference type="AlphaFoldDB" id="A0A0V1A0Z7"/>
<organism evidence="2 3">
    <name type="scientific">Trichinella patagoniensis</name>
    <dbReference type="NCBI Taxonomy" id="990121"/>
    <lineage>
        <taxon>Eukaryota</taxon>
        <taxon>Metazoa</taxon>
        <taxon>Ecdysozoa</taxon>
        <taxon>Nematoda</taxon>
        <taxon>Enoplea</taxon>
        <taxon>Dorylaimia</taxon>
        <taxon>Trichinellida</taxon>
        <taxon>Trichinellidae</taxon>
        <taxon>Trichinella</taxon>
    </lineage>
</organism>
<keyword evidence="3" id="KW-1185">Reference proteome</keyword>
<accession>A0A0V1A0Z7</accession>
<comment type="caution">
    <text evidence="2">The sequence shown here is derived from an EMBL/GenBank/DDBJ whole genome shotgun (WGS) entry which is preliminary data.</text>
</comment>
<protein>
    <submittedName>
        <fullName evidence="2">Uncharacterized protein</fullName>
    </submittedName>
</protein>
<proteinExistence type="predicted"/>
<evidence type="ECO:0000256" key="1">
    <source>
        <dbReference type="SAM" id="MobiDB-lite"/>
    </source>
</evidence>
<name>A0A0V1A0Z7_9BILA</name>
<sequence length="93" mass="11200">MDDPRQQCLPLSQVPITEKNYNNRIPQQQHHQECKNHDPDREYDPDYEQRSNERRGVHIEHIMSVKQDIDVVLYCDSMQSQIATKRTRRNILQ</sequence>
<feature type="compositionally biased region" description="Basic and acidic residues" evidence="1">
    <location>
        <begin position="30"/>
        <end position="55"/>
    </location>
</feature>
<evidence type="ECO:0000313" key="2">
    <source>
        <dbReference type="EMBL" id="KRY18260.1"/>
    </source>
</evidence>
<evidence type="ECO:0000313" key="3">
    <source>
        <dbReference type="Proteomes" id="UP000054783"/>
    </source>
</evidence>
<dbReference type="EMBL" id="JYDQ01000049">
    <property type="protein sequence ID" value="KRY18260.1"/>
    <property type="molecule type" value="Genomic_DNA"/>
</dbReference>
<feature type="compositionally biased region" description="Polar residues" evidence="1">
    <location>
        <begin position="19"/>
        <end position="29"/>
    </location>
</feature>
<dbReference type="Proteomes" id="UP000054783">
    <property type="component" value="Unassembled WGS sequence"/>
</dbReference>